<protein>
    <recommendedName>
        <fullName evidence="4">DUF721 domain-containing protein</fullName>
    </recommendedName>
</protein>
<name>A0A916QW77_9RHOB</name>
<dbReference type="AlphaFoldDB" id="A0A916QW77"/>
<feature type="compositionally biased region" description="Basic and acidic residues" evidence="1">
    <location>
        <begin position="128"/>
        <end position="150"/>
    </location>
</feature>
<comment type="caution">
    <text evidence="2">The sequence shown here is derived from an EMBL/GenBank/DDBJ whole genome shotgun (WGS) entry which is preliminary data.</text>
</comment>
<dbReference type="Pfam" id="PF05258">
    <property type="entry name" value="DciA"/>
    <property type="match status" value="1"/>
</dbReference>
<reference evidence="2" key="1">
    <citation type="journal article" date="2014" name="Int. J. Syst. Evol. Microbiol.">
        <title>Complete genome sequence of Corynebacterium casei LMG S-19264T (=DSM 44701T), isolated from a smear-ripened cheese.</title>
        <authorList>
            <consortium name="US DOE Joint Genome Institute (JGI-PGF)"/>
            <person name="Walter F."/>
            <person name="Albersmeier A."/>
            <person name="Kalinowski J."/>
            <person name="Ruckert C."/>
        </authorList>
    </citation>
    <scope>NUCLEOTIDE SEQUENCE</scope>
    <source>
        <strain evidence="2">CGMCC 1.15880</strain>
    </source>
</reference>
<organism evidence="2 3">
    <name type="scientific">Neptunicoccus cionae</name>
    <dbReference type="NCBI Taxonomy" id="2035344"/>
    <lineage>
        <taxon>Bacteria</taxon>
        <taxon>Pseudomonadati</taxon>
        <taxon>Pseudomonadota</taxon>
        <taxon>Alphaproteobacteria</taxon>
        <taxon>Rhodobacterales</taxon>
        <taxon>Paracoccaceae</taxon>
        <taxon>Neptunicoccus</taxon>
    </lineage>
</organism>
<dbReference type="PIRSF" id="PIRSF032064">
    <property type="entry name" value="UCP032064"/>
    <property type="match status" value="1"/>
</dbReference>
<sequence>MAATKSKKSPPKPAFTRRKARGFLQTGGILGTQIRKASEKRGFSETRLLTHWAEIAGESVARIARPVKVGYTRQGMGATLTLLTTGANAPMVQMQLPQIKDRVNATYGYAAISRIHITQTSPTGFADKQADFHHDRPEKPPLSPEKKEVLARTVSDVSDGGLKAALAALGENILKKQKH</sequence>
<evidence type="ECO:0008006" key="4">
    <source>
        <dbReference type="Google" id="ProtNLM"/>
    </source>
</evidence>
<dbReference type="EMBL" id="BMKA01000002">
    <property type="protein sequence ID" value="GGA17766.1"/>
    <property type="molecule type" value="Genomic_DNA"/>
</dbReference>
<reference evidence="2" key="2">
    <citation type="submission" date="2020-09" db="EMBL/GenBank/DDBJ databases">
        <authorList>
            <person name="Sun Q."/>
            <person name="Zhou Y."/>
        </authorList>
    </citation>
    <scope>NUCLEOTIDE SEQUENCE</scope>
    <source>
        <strain evidence="2">CGMCC 1.15880</strain>
    </source>
</reference>
<feature type="region of interest" description="Disordered" evidence="1">
    <location>
        <begin position="123"/>
        <end position="151"/>
    </location>
</feature>
<dbReference type="Proteomes" id="UP000628017">
    <property type="component" value="Unassembled WGS sequence"/>
</dbReference>
<dbReference type="InterPro" id="IPR007922">
    <property type="entry name" value="DciA-like"/>
</dbReference>
<evidence type="ECO:0000313" key="3">
    <source>
        <dbReference type="Proteomes" id="UP000628017"/>
    </source>
</evidence>
<dbReference type="InterPro" id="IPR010593">
    <property type="entry name" value="DUF1159"/>
</dbReference>
<accession>A0A916QW77</accession>
<evidence type="ECO:0000313" key="2">
    <source>
        <dbReference type="EMBL" id="GGA17766.1"/>
    </source>
</evidence>
<evidence type="ECO:0000256" key="1">
    <source>
        <dbReference type="SAM" id="MobiDB-lite"/>
    </source>
</evidence>
<keyword evidence="3" id="KW-1185">Reference proteome</keyword>
<dbReference type="RefSeq" id="WP_188673613.1">
    <property type="nucleotide sequence ID" value="NZ_BMKA01000002.1"/>
</dbReference>
<gene>
    <name evidence="2" type="ORF">GCM10011498_17970</name>
</gene>
<proteinExistence type="predicted"/>